<dbReference type="Proteomes" id="UP000005707">
    <property type="component" value="Unassembled WGS sequence"/>
</dbReference>
<dbReference type="AlphaFoldDB" id="U2E922"/>
<comment type="caution">
    <text evidence="2">The sequence shown here is derived from an EMBL/GenBank/DDBJ whole genome shotgun (WGS) entry which is preliminary data.</text>
</comment>
<feature type="domain" description="AraC effector-binding" evidence="1">
    <location>
        <begin position="1"/>
        <end position="154"/>
    </location>
</feature>
<accession>U2E922</accession>
<dbReference type="InterPro" id="IPR029442">
    <property type="entry name" value="GyrI-like"/>
</dbReference>
<proteinExistence type="predicted"/>
<dbReference type="InterPro" id="IPR010499">
    <property type="entry name" value="AraC_E-bd"/>
</dbReference>
<organism evidence="2 3">
    <name type="scientific">Haloplasma contractile SSD-17B</name>
    <dbReference type="NCBI Taxonomy" id="1033810"/>
    <lineage>
        <taxon>Bacteria</taxon>
        <taxon>Bacillati</taxon>
        <taxon>Mycoplasmatota</taxon>
        <taxon>Mollicutes</taxon>
        <taxon>Haloplasmatales</taxon>
        <taxon>Haloplasmataceae</taxon>
        <taxon>Haloplasma</taxon>
    </lineage>
</organism>
<keyword evidence="3" id="KW-1185">Reference proteome</keyword>
<evidence type="ECO:0000313" key="3">
    <source>
        <dbReference type="Proteomes" id="UP000005707"/>
    </source>
</evidence>
<dbReference type="InParanoid" id="U2E922"/>
<dbReference type="InterPro" id="IPR053182">
    <property type="entry name" value="YobU-like_regulator"/>
</dbReference>
<reference evidence="2 3" key="1">
    <citation type="journal article" date="2011" name="J. Bacteriol.">
        <title>Genome sequence of Haloplasma contractile, an unusual contractile bacterium from a deep-sea anoxic brine lake.</title>
        <authorList>
            <person name="Antunes A."/>
            <person name="Alam I."/>
            <person name="El Dorry H."/>
            <person name="Siam R."/>
            <person name="Robertson A."/>
            <person name="Bajic V.B."/>
            <person name="Stingl U."/>
        </authorList>
    </citation>
    <scope>NUCLEOTIDE SEQUENCE [LARGE SCALE GENOMIC DNA]</scope>
    <source>
        <strain evidence="2 3">SSD-17B</strain>
    </source>
</reference>
<dbReference type="EMBL" id="AFNU02000011">
    <property type="protein sequence ID" value="ERJ11376.1"/>
    <property type="molecule type" value="Genomic_DNA"/>
</dbReference>
<dbReference type="eggNOG" id="COG3708">
    <property type="taxonomic scope" value="Bacteria"/>
</dbReference>
<dbReference type="Gene3D" id="3.20.80.10">
    <property type="entry name" value="Regulatory factor, effector binding domain"/>
    <property type="match status" value="1"/>
</dbReference>
<gene>
    <name evidence="2" type="ORF">HLPCO_002498</name>
</gene>
<evidence type="ECO:0000259" key="1">
    <source>
        <dbReference type="SMART" id="SM00871"/>
    </source>
</evidence>
<dbReference type="STRING" id="1033810.HLPCO_002498"/>
<name>U2E922_9MOLU</name>
<dbReference type="GO" id="GO:0004814">
    <property type="term" value="F:arginine-tRNA ligase activity"/>
    <property type="evidence" value="ECO:0007669"/>
    <property type="project" value="UniProtKB-EC"/>
</dbReference>
<dbReference type="Pfam" id="PF06445">
    <property type="entry name" value="GyrI-like"/>
    <property type="match status" value="1"/>
</dbReference>
<evidence type="ECO:0000313" key="2">
    <source>
        <dbReference type="EMBL" id="ERJ11376.1"/>
    </source>
</evidence>
<protein>
    <submittedName>
        <fullName evidence="2">Arginyl-tRNA synthetase protein</fullName>
        <ecNumber evidence="2">6.1.1.19</ecNumber>
    </submittedName>
</protein>
<dbReference type="SUPFAM" id="SSF55136">
    <property type="entry name" value="Probable bacterial effector-binding domain"/>
    <property type="match status" value="1"/>
</dbReference>
<sequence length="154" mass="17944">MNPEIVIKESFTIIGLKYEGRNENNEIIKLWQRLSERVKEIKNRTIPNVSYGYDTWTEKINDTGEFTYIAGVKVESDTHVPEGMTCIKVPCNKYAVFTIGSILEDVGEMVGNIYKNRLPELGLEIADHYDFEYYKENFKPNDKNSKIYFFVPIK</sequence>
<keyword evidence="2" id="KW-0436">Ligase</keyword>
<dbReference type="SMART" id="SM00871">
    <property type="entry name" value="AraC_E_bind"/>
    <property type="match status" value="1"/>
</dbReference>
<dbReference type="InterPro" id="IPR011256">
    <property type="entry name" value="Reg_factor_effector_dom_sf"/>
</dbReference>
<dbReference type="PANTHER" id="PTHR36444">
    <property type="entry name" value="TRANSCRIPTIONAL REGULATOR PROTEIN YOBU-RELATED"/>
    <property type="match status" value="1"/>
</dbReference>
<reference evidence="2 3" key="2">
    <citation type="journal article" date="2013" name="PLoS ONE">
        <title>INDIGO - INtegrated Data Warehouse of MIcrobial GenOmes with Examples from the Red Sea Extremophiles.</title>
        <authorList>
            <person name="Alam I."/>
            <person name="Antunes A."/>
            <person name="Kamau A.A."/>
            <person name="Ba Alawi W."/>
            <person name="Kalkatawi M."/>
            <person name="Stingl U."/>
            <person name="Bajic V.B."/>
        </authorList>
    </citation>
    <scope>NUCLEOTIDE SEQUENCE [LARGE SCALE GENOMIC DNA]</scope>
    <source>
        <strain evidence="2 3">SSD-17B</strain>
    </source>
</reference>
<dbReference type="PANTHER" id="PTHR36444:SF2">
    <property type="entry name" value="TRANSCRIPTIONAL REGULATOR PROTEIN YOBU-RELATED"/>
    <property type="match status" value="1"/>
</dbReference>
<dbReference type="EC" id="6.1.1.19" evidence="2"/>